<dbReference type="HAMAP" id="MF_00213">
    <property type="entry name" value="HypA_HybF"/>
    <property type="match status" value="1"/>
</dbReference>
<feature type="binding site" evidence="5">
    <location>
        <position position="2"/>
    </location>
    <ligand>
        <name>Ni(2+)</name>
        <dbReference type="ChEBI" id="CHEBI:49786"/>
    </ligand>
</feature>
<dbReference type="GO" id="GO:0016151">
    <property type="term" value="F:nickel cation binding"/>
    <property type="evidence" value="ECO:0007669"/>
    <property type="project" value="UniProtKB-UniRule"/>
</dbReference>
<dbReference type="PANTHER" id="PTHR34535:SF3">
    <property type="entry name" value="HYDROGENASE MATURATION FACTOR HYPA"/>
    <property type="match status" value="1"/>
</dbReference>
<dbReference type="PANTHER" id="PTHR34535">
    <property type="entry name" value="HYDROGENASE MATURATION FACTOR HYPA"/>
    <property type="match status" value="1"/>
</dbReference>
<feature type="binding site" evidence="5">
    <location>
        <position position="87"/>
    </location>
    <ligand>
        <name>Zn(2+)</name>
        <dbReference type="ChEBI" id="CHEBI:29105"/>
    </ligand>
</feature>
<evidence type="ECO:0000313" key="7">
    <source>
        <dbReference type="Proteomes" id="UP000604475"/>
    </source>
</evidence>
<dbReference type="Pfam" id="PF01155">
    <property type="entry name" value="HypA"/>
    <property type="match status" value="1"/>
</dbReference>
<dbReference type="RefSeq" id="WP_203001990.1">
    <property type="nucleotide sequence ID" value="NZ_JADWYU010000090.1"/>
</dbReference>
<gene>
    <name evidence="5" type="primary">hypA</name>
    <name evidence="6" type="ORF">I7412_23035</name>
</gene>
<dbReference type="EMBL" id="JAEACQ010000240">
    <property type="protein sequence ID" value="MBL7629988.1"/>
    <property type="molecule type" value="Genomic_DNA"/>
</dbReference>
<keyword evidence="3 5" id="KW-0479">Metal-binding</keyword>
<feature type="binding site" evidence="5">
    <location>
        <position position="73"/>
    </location>
    <ligand>
        <name>Zn(2+)</name>
        <dbReference type="ChEBI" id="CHEBI:29105"/>
    </ligand>
</feature>
<comment type="caution">
    <text evidence="6">The sequence shown here is derived from an EMBL/GenBank/DDBJ whole genome shotgun (WGS) entry which is preliminary data.</text>
</comment>
<evidence type="ECO:0000313" key="6">
    <source>
        <dbReference type="EMBL" id="MBL7629988.1"/>
    </source>
</evidence>
<dbReference type="InterPro" id="IPR000688">
    <property type="entry name" value="HypA/HybF"/>
</dbReference>
<comment type="function">
    <text evidence="5">Involved in the maturation of [NiFe] hydrogenases. Required for nickel insertion into the metal center of the hydrogenase.</text>
</comment>
<dbReference type="GO" id="GO:0008270">
    <property type="term" value="F:zinc ion binding"/>
    <property type="evidence" value="ECO:0007669"/>
    <property type="project" value="UniProtKB-UniRule"/>
</dbReference>
<proteinExistence type="inferred from homology"/>
<comment type="similarity">
    <text evidence="1 5">Belongs to the HypA/HybF family.</text>
</comment>
<name>A0A937RD96_9ACTN</name>
<keyword evidence="4 5" id="KW-0862">Zinc</keyword>
<evidence type="ECO:0000256" key="3">
    <source>
        <dbReference type="ARBA" id="ARBA00022723"/>
    </source>
</evidence>
<dbReference type="Gene3D" id="3.30.2320.80">
    <property type="match status" value="1"/>
</dbReference>
<sequence length="111" mass="11677">MHELAVTQGIVEMIVDRVRDRRVLAVNLAIGQISGVAPHAIRFCFDLVAAGTVVEGARLHIDTPIGRARCRSCGLDDLVVEAPIPLCGCGSADLEVTSGDELVVTSVEVAV</sequence>
<evidence type="ECO:0000256" key="1">
    <source>
        <dbReference type="ARBA" id="ARBA00010748"/>
    </source>
</evidence>
<protein>
    <recommendedName>
        <fullName evidence="5">Hydrogenase maturation factor HypA</fullName>
    </recommendedName>
</protein>
<evidence type="ECO:0000256" key="5">
    <source>
        <dbReference type="HAMAP-Rule" id="MF_00213"/>
    </source>
</evidence>
<feature type="binding site" evidence="5">
    <location>
        <position position="89"/>
    </location>
    <ligand>
        <name>Zn(2+)</name>
        <dbReference type="ChEBI" id="CHEBI:29105"/>
    </ligand>
</feature>
<keyword evidence="7" id="KW-1185">Reference proteome</keyword>
<feature type="binding site" evidence="5">
    <location>
        <position position="70"/>
    </location>
    <ligand>
        <name>Zn(2+)</name>
        <dbReference type="ChEBI" id="CHEBI:29105"/>
    </ligand>
</feature>
<dbReference type="AlphaFoldDB" id="A0A937RD96"/>
<reference evidence="6" key="1">
    <citation type="submission" date="2020-12" db="EMBL/GenBank/DDBJ databases">
        <title>Genomic characterization of non-nitrogen-fixing Frankia strains.</title>
        <authorList>
            <person name="Carlos-Shanley C."/>
            <person name="Guerra T."/>
            <person name="Hahn D."/>
        </authorList>
    </citation>
    <scope>NUCLEOTIDE SEQUENCE</scope>
    <source>
        <strain evidence="6">CN6</strain>
    </source>
</reference>
<evidence type="ECO:0000256" key="2">
    <source>
        <dbReference type="ARBA" id="ARBA00022596"/>
    </source>
</evidence>
<dbReference type="Proteomes" id="UP000604475">
    <property type="component" value="Unassembled WGS sequence"/>
</dbReference>
<dbReference type="PIRSF" id="PIRSF004761">
    <property type="entry name" value="Hydrgn_mat_HypA"/>
    <property type="match status" value="1"/>
</dbReference>
<dbReference type="GO" id="GO:0051604">
    <property type="term" value="P:protein maturation"/>
    <property type="evidence" value="ECO:0007669"/>
    <property type="project" value="InterPro"/>
</dbReference>
<dbReference type="PROSITE" id="PS01249">
    <property type="entry name" value="HYPA"/>
    <property type="match status" value="1"/>
</dbReference>
<accession>A0A937RD96</accession>
<organism evidence="6 7">
    <name type="scientific">Frankia nepalensis</name>
    <dbReference type="NCBI Taxonomy" id="1836974"/>
    <lineage>
        <taxon>Bacteria</taxon>
        <taxon>Bacillati</taxon>
        <taxon>Actinomycetota</taxon>
        <taxon>Actinomycetes</taxon>
        <taxon>Frankiales</taxon>
        <taxon>Frankiaceae</taxon>
        <taxon>Frankia</taxon>
    </lineage>
</organism>
<evidence type="ECO:0000256" key="4">
    <source>
        <dbReference type="ARBA" id="ARBA00022833"/>
    </source>
</evidence>
<dbReference type="InterPro" id="IPR020538">
    <property type="entry name" value="Hydgase_Ni_incorp_HypA/HybF_CS"/>
</dbReference>
<keyword evidence="2 5" id="KW-0533">Nickel</keyword>